<sequence length="115" mass="13065">MDVNEQHGLISRVDLNAEGLSRARISISGGGLGVPDATQYLQTKEDADYKIAGVPRMVTASAARLHPVNVVQRPRMVYFWKSTYKIQYTSPRDFYVRIYQEVLRLFLSLGRSYVP</sequence>
<dbReference type="AlphaFoldDB" id="A0A6P3Y2X3"/>
<evidence type="ECO:0000313" key="1">
    <source>
        <dbReference type="Proteomes" id="UP000515204"/>
    </source>
</evidence>
<protein>
    <submittedName>
        <fullName evidence="2">Uncharacterized protein LOC106749495</fullName>
    </submittedName>
</protein>
<keyword evidence="1" id="KW-1185">Reference proteome</keyword>
<name>A0A6P3Y2X3_DINQU</name>
<dbReference type="RefSeq" id="XP_014484484.1">
    <property type="nucleotide sequence ID" value="XM_014628998.1"/>
</dbReference>
<dbReference type="GeneID" id="106749495"/>
<reference evidence="2" key="1">
    <citation type="submission" date="2025-08" db="UniProtKB">
        <authorList>
            <consortium name="RefSeq"/>
        </authorList>
    </citation>
    <scope>IDENTIFICATION</scope>
</reference>
<proteinExistence type="predicted"/>
<gene>
    <name evidence="2" type="primary">LOC106749495</name>
</gene>
<evidence type="ECO:0000313" key="2">
    <source>
        <dbReference type="RefSeq" id="XP_014484484.1"/>
    </source>
</evidence>
<dbReference type="KEGG" id="dqu:106749495"/>
<dbReference type="Proteomes" id="UP000515204">
    <property type="component" value="Unplaced"/>
</dbReference>
<accession>A0A6P3Y2X3</accession>
<organism evidence="1 2">
    <name type="scientific">Dinoponera quadriceps</name>
    <name type="common">South American ant</name>
    <dbReference type="NCBI Taxonomy" id="609295"/>
    <lineage>
        <taxon>Eukaryota</taxon>
        <taxon>Metazoa</taxon>
        <taxon>Ecdysozoa</taxon>
        <taxon>Arthropoda</taxon>
        <taxon>Hexapoda</taxon>
        <taxon>Insecta</taxon>
        <taxon>Pterygota</taxon>
        <taxon>Neoptera</taxon>
        <taxon>Endopterygota</taxon>
        <taxon>Hymenoptera</taxon>
        <taxon>Apocrita</taxon>
        <taxon>Aculeata</taxon>
        <taxon>Formicoidea</taxon>
        <taxon>Formicidae</taxon>
        <taxon>Ponerinae</taxon>
        <taxon>Ponerini</taxon>
        <taxon>Dinoponera</taxon>
    </lineage>
</organism>